<evidence type="ECO:0000256" key="2">
    <source>
        <dbReference type="SAM" id="Phobius"/>
    </source>
</evidence>
<feature type="region of interest" description="Disordered" evidence="1">
    <location>
        <begin position="44"/>
        <end position="71"/>
    </location>
</feature>
<gene>
    <name evidence="3" type="ORF">GCM10010468_14550</name>
</gene>
<evidence type="ECO:0000256" key="1">
    <source>
        <dbReference type="SAM" id="MobiDB-lite"/>
    </source>
</evidence>
<evidence type="ECO:0000313" key="4">
    <source>
        <dbReference type="Proteomes" id="UP001501237"/>
    </source>
</evidence>
<sequence>MSSTLLYLAIVAVWAIVLVPMWLHRDTETTTGFSRLLHRRGDQPGTVAADDLTEHPDDELTPVPGPAQRRNRRAAVIARRRRRTTGLTILTATVPLLPIFDLAPWYVTAPPALLLTAHLALLRTATKIDAQRAAEARENRRHQIRLEAEARAAEAEAAATLAATPDATLLNFTPRTDLFDQYAEDPQDTPRAVND</sequence>
<keyword evidence="4" id="KW-1185">Reference proteome</keyword>
<evidence type="ECO:0000313" key="3">
    <source>
        <dbReference type="EMBL" id="GAA3201391.1"/>
    </source>
</evidence>
<organism evidence="3 4">
    <name type="scientific">Actinocorallia longicatena</name>
    <dbReference type="NCBI Taxonomy" id="111803"/>
    <lineage>
        <taxon>Bacteria</taxon>
        <taxon>Bacillati</taxon>
        <taxon>Actinomycetota</taxon>
        <taxon>Actinomycetes</taxon>
        <taxon>Streptosporangiales</taxon>
        <taxon>Thermomonosporaceae</taxon>
        <taxon>Actinocorallia</taxon>
    </lineage>
</organism>
<dbReference type="EMBL" id="BAAAUV010000003">
    <property type="protein sequence ID" value="GAA3201391.1"/>
    <property type="molecule type" value="Genomic_DNA"/>
</dbReference>
<dbReference type="Proteomes" id="UP001501237">
    <property type="component" value="Unassembled WGS sequence"/>
</dbReference>
<keyword evidence="2" id="KW-0812">Transmembrane</keyword>
<keyword evidence="2" id="KW-1133">Transmembrane helix</keyword>
<protein>
    <submittedName>
        <fullName evidence="3">Uncharacterized protein</fullName>
    </submittedName>
</protein>
<accession>A0ABP6Q2L8</accession>
<reference evidence="4" key="1">
    <citation type="journal article" date="2019" name="Int. J. Syst. Evol. Microbiol.">
        <title>The Global Catalogue of Microorganisms (GCM) 10K type strain sequencing project: providing services to taxonomists for standard genome sequencing and annotation.</title>
        <authorList>
            <consortium name="The Broad Institute Genomics Platform"/>
            <consortium name="The Broad Institute Genome Sequencing Center for Infectious Disease"/>
            <person name="Wu L."/>
            <person name="Ma J."/>
        </authorList>
    </citation>
    <scope>NUCLEOTIDE SEQUENCE [LARGE SCALE GENOMIC DNA]</scope>
    <source>
        <strain evidence="4">JCM 9377</strain>
    </source>
</reference>
<feature type="transmembrane region" description="Helical" evidence="2">
    <location>
        <begin position="87"/>
        <end position="107"/>
    </location>
</feature>
<comment type="caution">
    <text evidence="3">The sequence shown here is derived from an EMBL/GenBank/DDBJ whole genome shotgun (WGS) entry which is preliminary data.</text>
</comment>
<name>A0ABP6Q2L8_9ACTN</name>
<proteinExistence type="predicted"/>
<feature type="transmembrane region" description="Helical" evidence="2">
    <location>
        <begin position="6"/>
        <end position="23"/>
    </location>
</feature>
<keyword evidence="2" id="KW-0472">Membrane</keyword>
<dbReference type="RefSeq" id="WP_344823634.1">
    <property type="nucleotide sequence ID" value="NZ_BAAAUV010000003.1"/>
</dbReference>